<accession>A0A1E4TZ32</accession>
<dbReference type="GO" id="GO:0030234">
    <property type="term" value="F:enzyme regulator activity"/>
    <property type="evidence" value="ECO:0007669"/>
    <property type="project" value="InterPro"/>
</dbReference>
<keyword evidence="2" id="KW-0647">Proteasome</keyword>
<comment type="similarity">
    <text evidence="1">Belongs to the proteasome subunit S3 family.</text>
</comment>
<feature type="domain" description="PCI" evidence="3">
    <location>
        <begin position="238"/>
        <end position="418"/>
    </location>
</feature>
<dbReference type="PROSITE" id="PS50250">
    <property type="entry name" value="PCI"/>
    <property type="match status" value="1"/>
</dbReference>
<gene>
    <name evidence="4" type="ORF">PACTADRAFT_74587</name>
</gene>
<sequence>MSEVISKPELNNVDLEPLLIEEINNDFNLIEKSATNFDPRYILRVFRELGPLRRKLTSEALYKAIDAKYPNDHPNKAYLLDNVRYENGSMEIDEGDRDKDNDVEMQGDQEILPELDIFTHLLVQIYLHDQNDLKKLNQLNKKVVIALKSYNRRTLDFIASKVWFYIARTNELLNKLVPIRSELLLALRTATLRHDNETRASTITLLLRNYLLTNDISQASNLVEKTEFPTTVSNSLVARYYYYLARITAIQLNYSDAHEFAISAIRKSPQSKFSTGFLQSATKLNIVVELLMGDIPELSTFRDPLLEQSLVPYLAVTKAVRLGDLNLFSSTLDKYSATLKKDDNYNLVLRLRQNVIKTGIRILSLSYSKISLRDICIKLHLDSELSAEYIVAKAIRDGVLDAEINHEEGFMQSKELLDVYSTKEPQEIYDARIKFCMSLHNDSVKAMRYPMNNNRINLKNDLESKEREQDLLNYLQDGSDFDFI</sequence>
<evidence type="ECO:0000313" key="5">
    <source>
        <dbReference type="Proteomes" id="UP000094236"/>
    </source>
</evidence>
<dbReference type="SMART" id="SM00753">
    <property type="entry name" value="PAM"/>
    <property type="match status" value="1"/>
</dbReference>
<dbReference type="GO" id="GO:0042176">
    <property type="term" value="P:regulation of protein catabolic process"/>
    <property type="evidence" value="ECO:0007669"/>
    <property type="project" value="InterPro"/>
</dbReference>
<dbReference type="InterPro" id="IPR036390">
    <property type="entry name" value="WH_DNA-bd_sf"/>
</dbReference>
<dbReference type="InterPro" id="IPR050756">
    <property type="entry name" value="CSN3"/>
</dbReference>
<dbReference type="PANTHER" id="PTHR10758:SF2">
    <property type="entry name" value="26S PROTEASOME NON-ATPASE REGULATORY SUBUNIT 3"/>
    <property type="match status" value="1"/>
</dbReference>
<proteinExistence type="inferred from homology"/>
<dbReference type="Pfam" id="PF08375">
    <property type="entry name" value="Rpn3_C"/>
    <property type="match status" value="1"/>
</dbReference>
<evidence type="ECO:0000256" key="1">
    <source>
        <dbReference type="ARBA" id="ARBA00007912"/>
    </source>
</evidence>
<dbReference type="InterPro" id="IPR013586">
    <property type="entry name" value="PSMD3_C"/>
</dbReference>
<dbReference type="Pfam" id="PF25573">
    <property type="entry name" value="TPR_PSMD3_N"/>
    <property type="match status" value="1"/>
</dbReference>
<protein>
    <recommendedName>
        <fullName evidence="3">PCI domain-containing protein</fullName>
    </recommendedName>
</protein>
<dbReference type="InterPro" id="IPR057985">
    <property type="entry name" value="TPR_PSMD3_N"/>
</dbReference>
<evidence type="ECO:0000313" key="4">
    <source>
        <dbReference type="EMBL" id="ODV97001.1"/>
    </source>
</evidence>
<dbReference type="GO" id="GO:0043161">
    <property type="term" value="P:proteasome-mediated ubiquitin-dependent protein catabolic process"/>
    <property type="evidence" value="ECO:0007669"/>
    <property type="project" value="EnsemblFungi"/>
</dbReference>
<keyword evidence="5" id="KW-1185">Reference proteome</keyword>
<dbReference type="SUPFAM" id="SSF46785">
    <property type="entry name" value="Winged helix' DNA-binding domain"/>
    <property type="match status" value="1"/>
</dbReference>
<dbReference type="EMBL" id="KV454012">
    <property type="protein sequence ID" value="ODV97001.1"/>
    <property type="molecule type" value="Genomic_DNA"/>
</dbReference>
<dbReference type="PANTHER" id="PTHR10758">
    <property type="entry name" value="26S PROTEASOME NON-ATPASE REGULATORY SUBUNIT 3/COP9 SIGNALOSOME COMPLEX SUBUNIT 3"/>
    <property type="match status" value="1"/>
</dbReference>
<name>A0A1E4TZ32_PACTA</name>
<evidence type="ECO:0000259" key="3">
    <source>
        <dbReference type="PROSITE" id="PS50250"/>
    </source>
</evidence>
<dbReference type="OrthoDB" id="1713558at2759"/>
<dbReference type="SMART" id="SM00088">
    <property type="entry name" value="PINT"/>
    <property type="match status" value="1"/>
</dbReference>
<dbReference type="Proteomes" id="UP000094236">
    <property type="component" value="Unassembled WGS sequence"/>
</dbReference>
<organism evidence="4 5">
    <name type="scientific">Pachysolen tannophilus NRRL Y-2460</name>
    <dbReference type="NCBI Taxonomy" id="669874"/>
    <lineage>
        <taxon>Eukaryota</taxon>
        <taxon>Fungi</taxon>
        <taxon>Dikarya</taxon>
        <taxon>Ascomycota</taxon>
        <taxon>Saccharomycotina</taxon>
        <taxon>Pichiomycetes</taxon>
        <taxon>Pachysolenaceae</taxon>
        <taxon>Pachysolen</taxon>
    </lineage>
</organism>
<reference evidence="5" key="1">
    <citation type="submission" date="2016-05" db="EMBL/GenBank/DDBJ databases">
        <title>Comparative genomics of biotechnologically important yeasts.</title>
        <authorList>
            <consortium name="DOE Joint Genome Institute"/>
            <person name="Riley R."/>
            <person name="Haridas S."/>
            <person name="Wolfe K.H."/>
            <person name="Lopes M.R."/>
            <person name="Hittinger C.T."/>
            <person name="Goker M."/>
            <person name="Salamov A."/>
            <person name="Wisecaver J."/>
            <person name="Long T.M."/>
            <person name="Aerts A.L."/>
            <person name="Barry K."/>
            <person name="Choi C."/>
            <person name="Clum A."/>
            <person name="Coughlan A.Y."/>
            <person name="Deshpande S."/>
            <person name="Douglass A.P."/>
            <person name="Hanson S.J."/>
            <person name="Klenk H.-P."/>
            <person name="Labutti K."/>
            <person name="Lapidus A."/>
            <person name="Lindquist E."/>
            <person name="Lipzen A."/>
            <person name="Meier-Kolthoff J.P."/>
            <person name="Ohm R.A."/>
            <person name="Otillar R.P."/>
            <person name="Pangilinan J."/>
            <person name="Peng Y."/>
            <person name="Rokas A."/>
            <person name="Rosa C.A."/>
            <person name="Scheuner C."/>
            <person name="Sibirny A.A."/>
            <person name="Slot J.C."/>
            <person name="Stielow J.B."/>
            <person name="Sun H."/>
            <person name="Kurtzman C.P."/>
            <person name="Blackwell M."/>
            <person name="Grigoriev I.V."/>
            <person name="Jeffries T.W."/>
        </authorList>
    </citation>
    <scope>NUCLEOTIDE SEQUENCE [LARGE SCALE GENOMIC DNA]</scope>
    <source>
        <strain evidence="5">NRRL Y-2460</strain>
    </source>
</reference>
<dbReference type="STRING" id="669874.A0A1E4TZ32"/>
<dbReference type="Pfam" id="PF01399">
    <property type="entry name" value="PCI"/>
    <property type="match status" value="1"/>
</dbReference>
<dbReference type="InterPro" id="IPR000717">
    <property type="entry name" value="PCI_dom"/>
</dbReference>
<dbReference type="AlphaFoldDB" id="A0A1E4TZ32"/>
<dbReference type="GO" id="GO:0008541">
    <property type="term" value="C:proteasome regulatory particle, lid subcomplex"/>
    <property type="evidence" value="ECO:0007669"/>
    <property type="project" value="EnsemblFungi"/>
</dbReference>
<evidence type="ECO:0000256" key="2">
    <source>
        <dbReference type="ARBA" id="ARBA00022942"/>
    </source>
</evidence>